<dbReference type="Proteomes" id="UP001176961">
    <property type="component" value="Unassembled WGS sequence"/>
</dbReference>
<comment type="caution">
    <text evidence="2">The sequence shown here is derived from an EMBL/GenBank/DDBJ whole genome shotgun (WGS) entry which is preliminary data.</text>
</comment>
<evidence type="ECO:0000256" key="1">
    <source>
        <dbReference type="SAM" id="MobiDB-lite"/>
    </source>
</evidence>
<sequence length="365" mass="41301">MRLLIILSILVILCSAYEDLYILIDEISLYNCRGVKNEIKIEDEDVNIINEKGNKVYYIHAPGNYSLHFKRIKVEKDFGFLAGEIGVTLQVPIIEGPAGIRFDLPYTMVPETGLLSQQCDEFSGIIERNGRQYCRYCDLCGVGERLQEELNGEGHQFLPSLPGDTQTDGQRCGSVSAREYDFKRTISLPNRNTLEQLIRSKVQGVDDEVKKRLNKGRGRFQVFLNLIAADKPSISKKRWFEGSKECKCCESPTTSCGSLAYLYCNIEDCKSGWALQCLHNSARIAACYTVEFNYRMTTSYAEVIQFLQQNGYPDQEVISTVPQPTQRAKSPPDEPVPAATQEMSLSERCVAAIEERKTHLRRFAS</sequence>
<name>A0AA36DNL3_CYLNA</name>
<keyword evidence="3" id="KW-1185">Reference proteome</keyword>
<gene>
    <name evidence="2" type="ORF">CYNAS_LOCUS2519</name>
</gene>
<organism evidence="2 3">
    <name type="scientific">Cylicocyclus nassatus</name>
    <name type="common">Nematode worm</name>
    <dbReference type="NCBI Taxonomy" id="53992"/>
    <lineage>
        <taxon>Eukaryota</taxon>
        <taxon>Metazoa</taxon>
        <taxon>Ecdysozoa</taxon>
        <taxon>Nematoda</taxon>
        <taxon>Chromadorea</taxon>
        <taxon>Rhabditida</taxon>
        <taxon>Rhabditina</taxon>
        <taxon>Rhabditomorpha</taxon>
        <taxon>Strongyloidea</taxon>
        <taxon>Strongylidae</taxon>
        <taxon>Cylicocyclus</taxon>
    </lineage>
</organism>
<reference evidence="2" key="1">
    <citation type="submission" date="2023-07" db="EMBL/GenBank/DDBJ databases">
        <authorList>
            <consortium name="CYATHOMIX"/>
        </authorList>
    </citation>
    <scope>NUCLEOTIDE SEQUENCE</scope>
    <source>
        <strain evidence="2">N/A</strain>
    </source>
</reference>
<protein>
    <submittedName>
        <fullName evidence="2">Uncharacterized protein</fullName>
    </submittedName>
</protein>
<evidence type="ECO:0000313" key="2">
    <source>
        <dbReference type="EMBL" id="CAJ0590536.1"/>
    </source>
</evidence>
<proteinExistence type="predicted"/>
<evidence type="ECO:0000313" key="3">
    <source>
        <dbReference type="Proteomes" id="UP001176961"/>
    </source>
</evidence>
<accession>A0AA36DNL3</accession>
<dbReference type="EMBL" id="CATQJL010000001">
    <property type="protein sequence ID" value="CAJ0590536.1"/>
    <property type="molecule type" value="Genomic_DNA"/>
</dbReference>
<feature type="region of interest" description="Disordered" evidence="1">
    <location>
        <begin position="321"/>
        <end position="343"/>
    </location>
</feature>
<dbReference type="AlphaFoldDB" id="A0AA36DNL3"/>